<dbReference type="OrthoDB" id="5852195at2759"/>
<sequence length="110" mass="12077">MGLWSTTVATTSAAISATTALHKQGAFDMDSMALYRALLVISLLIVIIGAWIVIRFLRHNNGPRIRRYDVLSSKQLAAEQGVASEDSDEELFGSLQLDDTRRLVSESAPR</sequence>
<dbReference type="WBParaSite" id="GPUH_0001697201-mRNA-1">
    <property type="protein sequence ID" value="GPUH_0001697201-mRNA-1"/>
    <property type="gene ID" value="GPUH_0001697201"/>
</dbReference>
<protein>
    <submittedName>
        <fullName evidence="4">Secreted protein</fullName>
    </submittedName>
</protein>
<accession>A0A183E7K9</accession>
<evidence type="ECO:0000256" key="1">
    <source>
        <dbReference type="SAM" id="Phobius"/>
    </source>
</evidence>
<keyword evidence="1" id="KW-0472">Membrane</keyword>
<keyword evidence="3" id="KW-1185">Reference proteome</keyword>
<organism evidence="4">
    <name type="scientific">Gongylonema pulchrum</name>
    <dbReference type="NCBI Taxonomy" id="637853"/>
    <lineage>
        <taxon>Eukaryota</taxon>
        <taxon>Metazoa</taxon>
        <taxon>Ecdysozoa</taxon>
        <taxon>Nematoda</taxon>
        <taxon>Chromadorea</taxon>
        <taxon>Rhabditida</taxon>
        <taxon>Spirurina</taxon>
        <taxon>Spiruromorpha</taxon>
        <taxon>Spiruroidea</taxon>
        <taxon>Gongylonematidae</taxon>
        <taxon>Gongylonema</taxon>
    </lineage>
</organism>
<gene>
    <name evidence="2" type="ORF">GPUH_LOCUS16950</name>
</gene>
<evidence type="ECO:0000313" key="4">
    <source>
        <dbReference type="WBParaSite" id="GPUH_0001697201-mRNA-1"/>
    </source>
</evidence>
<feature type="transmembrane region" description="Helical" evidence="1">
    <location>
        <begin position="32"/>
        <end position="57"/>
    </location>
</feature>
<reference evidence="2 3" key="2">
    <citation type="submission" date="2018-11" db="EMBL/GenBank/DDBJ databases">
        <authorList>
            <consortium name="Pathogen Informatics"/>
        </authorList>
    </citation>
    <scope>NUCLEOTIDE SEQUENCE [LARGE SCALE GENOMIC DNA]</scope>
</reference>
<evidence type="ECO:0000313" key="3">
    <source>
        <dbReference type="Proteomes" id="UP000271098"/>
    </source>
</evidence>
<dbReference type="EMBL" id="UYRT01084455">
    <property type="protein sequence ID" value="VDN28863.1"/>
    <property type="molecule type" value="Genomic_DNA"/>
</dbReference>
<dbReference type="AlphaFoldDB" id="A0A183E7K9"/>
<keyword evidence="1" id="KW-1133">Transmembrane helix</keyword>
<name>A0A183E7K9_9BILA</name>
<reference evidence="4" key="1">
    <citation type="submission" date="2016-06" db="UniProtKB">
        <authorList>
            <consortium name="WormBaseParasite"/>
        </authorList>
    </citation>
    <scope>IDENTIFICATION</scope>
</reference>
<evidence type="ECO:0000313" key="2">
    <source>
        <dbReference type="EMBL" id="VDN28863.1"/>
    </source>
</evidence>
<dbReference type="Proteomes" id="UP000271098">
    <property type="component" value="Unassembled WGS sequence"/>
</dbReference>
<keyword evidence="1" id="KW-0812">Transmembrane</keyword>
<proteinExistence type="predicted"/>